<dbReference type="InterPro" id="IPR041492">
    <property type="entry name" value="HAD_2"/>
</dbReference>
<dbReference type="GO" id="GO:0016787">
    <property type="term" value="F:hydrolase activity"/>
    <property type="evidence" value="ECO:0007669"/>
    <property type="project" value="UniProtKB-KW"/>
</dbReference>
<evidence type="ECO:0000313" key="1">
    <source>
        <dbReference type="EMBL" id="MFI2490154.1"/>
    </source>
</evidence>
<sequence length="222" mass="23405">MNGAAQLLNESSVVLLDFDGPVTPLMPAPANMHAADAARQAITAHGATPPDDIATTSDHLAVLRWAGVHAPDALADVEAACTSAEVESAHACVPTPGAHALLEALYESEILVVIVSNNGESAIDTYIRRHQLGTRVYDVVGRPPMRPDLMKPDPYIIKLALEATWANTRSTVLIGDSVSDIEVAVTTGIRSIGYAKTPRRGAELREAGADAVTDNMLSLVEP</sequence>
<dbReference type="PANTHER" id="PTHR43434:SF1">
    <property type="entry name" value="PHOSPHOGLYCOLATE PHOSPHATASE"/>
    <property type="match status" value="1"/>
</dbReference>
<dbReference type="InterPro" id="IPR050155">
    <property type="entry name" value="HAD-like_hydrolase_sf"/>
</dbReference>
<dbReference type="InterPro" id="IPR023214">
    <property type="entry name" value="HAD_sf"/>
</dbReference>
<dbReference type="Gene3D" id="3.40.50.1000">
    <property type="entry name" value="HAD superfamily/HAD-like"/>
    <property type="match status" value="1"/>
</dbReference>
<dbReference type="PANTHER" id="PTHR43434">
    <property type="entry name" value="PHOSPHOGLYCOLATE PHOSPHATASE"/>
    <property type="match status" value="1"/>
</dbReference>
<dbReference type="SUPFAM" id="SSF56784">
    <property type="entry name" value="HAD-like"/>
    <property type="match status" value="1"/>
</dbReference>
<dbReference type="InterPro" id="IPR036412">
    <property type="entry name" value="HAD-like_sf"/>
</dbReference>
<keyword evidence="1" id="KW-0378">Hydrolase</keyword>
<comment type="caution">
    <text evidence="1">The sequence shown here is derived from an EMBL/GenBank/DDBJ whole genome shotgun (WGS) entry which is preliminary data.</text>
</comment>
<reference evidence="1 2" key="1">
    <citation type="submission" date="2024-10" db="EMBL/GenBank/DDBJ databases">
        <title>The Natural Products Discovery Center: Release of the First 8490 Sequenced Strains for Exploring Actinobacteria Biosynthetic Diversity.</title>
        <authorList>
            <person name="Kalkreuter E."/>
            <person name="Kautsar S.A."/>
            <person name="Yang D."/>
            <person name="Bader C.D."/>
            <person name="Teijaro C.N."/>
            <person name="Fluegel L."/>
            <person name="Davis C.M."/>
            <person name="Simpson J.R."/>
            <person name="Lauterbach L."/>
            <person name="Steele A.D."/>
            <person name="Gui C."/>
            <person name="Meng S."/>
            <person name="Li G."/>
            <person name="Viehrig K."/>
            <person name="Ye F."/>
            <person name="Su P."/>
            <person name="Kiefer A.F."/>
            <person name="Nichols A."/>
            <person name="Cepeda A.J."/>
            <person name="Yan W."/>
            <person name="Fan B."/>
            <person name="Jiang Y."/>
            <person name="Adhikari A."/>
            <person name="Zheng C.-J."/>
            <person name="Schuster L."/>
            <person name="Cowan T.M."/>
            <person name="Smanski M.J."/>
            <person name="Chevrette M.G."/>
            <person name="De Carvalho L.P.S."/>
            <person name="Shen B."/>
        </authorList>
    </citation>
    <scope>NUCLEOTIDE SEQUENCE [LARGE SCALE GENOMIC DNA]</scope>
    <source>
        <strain evidence="1 2">NPDC019481</strain>
    </source>
</reference>
<dbReference type="EC" id="3.-.-.-" evidence="1"/>
<gene>
    <name evidence="1" type="ORF">ACH47X_24805</name>
</gene>
<dbReference type="Proteomes" id="UP001611580">
    <property type="component" value="Unassembled WGS sequence"/>
</dbReference>
<name>A0ABW7XRH0_9MICO</name>
<dbReference type="EMBL" id="JBIRYI010000021">
    <property type="protein sequence ID" value="MFI2490154.1"/>
    <property type="molecule type" value="Genomic_DNA"/>
</dbReference>
<dbReference type="RefSeq" id="WP_397407812.1">
    <property type="nucleotide sequence ID" value="NZ_JBIRYI010000021.1"/>
</dbReference>
<organism evidence="1 2">
    <name type="scientific">Promicromonospora kroppenstedtii</name>
    <dbReference type="NCBI Taxonomy" id="440482"/>
    <lineage>
        <taxon>Bacteria</taxon>
        <taxon>Bacillati</taxon>
        <taxon>Actinomycetota</taxon>
        <taxon>Actinomycetes</taxon>
        <taxon>Micrococcales</taxon>
        <taxon>Promicromonosporaceae</taxon>
        <taxon>Promicromonospora</taxon>
    </lineage>
</organism>
<evidence type="ECO:0000313" key="2">
    <source>
        <dbReference type="Proteomes" id="UP001611580"/>
    </source>
</evidence>
<proteinExistence type="predicted"/>
<dbReference type="Pfam" id="PF13419">
    <property type="entry name" value="HAD_2"/>
    <property type="match status" value="1"/>
</dbReference>
<keyword evidence="2" id="KW-1185">Reference proteome</keyword>
<protein>
    <submittedName>
        <fullName evidence="1">HAD family hydrolase</fullName>
        <ecNumber evidence="1">3.-.-.-</ecNumber>
    </submittedName>
</protein>
<accession>A0ABW7XRH0</accession>